<dbReference type="InterPro" id="IPR006680">
    <property type="entry name" value="Amidohydro-rel"/>
</dbReference>
<evidence type="ECO:0000256" key="1">
    <source>
        <dbReference type="ARBA" id="ARBA00023239"/>
    </source>
</evidence>
<keyword evidence="1" id="KW-0456">Lyase</keyword>
<gene>
    <name evidence="3" type="ORF">D0Y96_03555</name>
</gene>
<evidence type="ECO:0000259" key="2">
    <source>
        <dbReference type="Pfam" id="PF04909"/>
    </source>
</evidence>
<organism evidence="3 4">
    <name type="scientific">Paracidobacterium acidisoli</name>
    <dbReference type="NCBI Taxonomy" id="2303751"/>
    <lineage>
        <taxon>Bacteria</taxon>
        <taxon>Pseudomonadati</taxon>
        <taxon>Acidobacteriota</taxon>
        <taxon>Terriglobia</taxon>
        <taxon>Terriglobales</taxon>
        <taxon>Acidobacteriaceae</taxon>
        <taxon>Paracidobacterium</taxon>
    </lineage>
</organism>
<name>A0A372IUM0_9BACT</name>
<protein>
    <submittedName>
        <fullName evidence="3">Amidohydrolase</fullName>
    </submittedName>
</protein>
<dbReference type="Proteomes" id="UP000264702">
    <property type="component" value="Unassembled WGS sequence"/>
</dbReference>
<dbReference type="InterPro" id="IPR032465">
    <property type="entry name" value="ACMSD"/>
</dbReference>
<sequence length="350" mass="40237">MTPPTEQDKFVAMVTARAEVTLPLSDFQPRSMLTAEEHEIGKARFPVIDYHNHLDATEPDDVLRVMDACGIERIVNITMQTGEAALRMIEKFHSASPERFATIGWMDWSGVEKTDFASVTCDRLERLVERGAQGIKFWKDLGLIVRDGSGELLRIDDERLAPIFDKAAELGIPVMFHTADPDAFFLPIDAHNERYEELAAHPDWGFHGAHYSKQQLLDQRDRVIARHPKTAFVAAHVAECGENLARVTRLLETYPNVSIDISARASELGRQPYSARKLFLRFPDRILFGSDLLPEEHMYRLYFRFLETADEYFEYPSHASRQGRWNIYGLDLPDDVLRMVYRENALRLLR</sequence>
<dbReference type="Pfam" id="PF04909">
    <property type="entry name" value="Amidohydro_2"/>
    <property type="match status" value="1"/>
</dbReference>
<dbReference type="RefSeq" id="WP_117297926.1">
    <property type="nucleotide sequence ID" value="NZ_QVQT02000001.1"/>
</dbReference>
<dbReference type="GO" id="GO:0019748">
    <property type="term" value="P:secondary metabolic process"/>
    <property type="evidence" value="ECO:0007669"/>
    <property type="project" value="TreeGrafter"/>
</dbReference>
<keyword evidence="4" id="KW-1185">Reference proteome</keyword>
<feature type="domain" description="Amidohydrolase-related" evidence="2">
    <location>
        <begin position="42"/>
        <end position="350"/>
    </location>
</feature>
<keyword evidence="3" id="KW-0378">Hydrolase</keyword>
<dbReference type="Gene3D" id="3.20.20.140">
    <property type="entry name" value="Metal-dependent hydrolases"/>
    <property type="match status" value="1"/>
</dbReference>
<dbReference type="InterPro" id="IPR032466">
    <property type="entry name" value="Metal_Hydrolase"/>
</dbReference>
<dbReference type="EMBL" id="QVQT01000001">
    <property type="protein sequence ID" value="RFU18630.1"/>
    <property type="molecule type" value="Genomic_DNA"/>
</dbReference>
<dbReference type="GO" id="GO:0016787">
    <property type="term" value="F:hydrolase activity"/>
    <property type="evidence" value="ECO:0007669"/>
    <property type="project" value="UniProtKB-KW"/>
</dbReference>
<dbReference type="SUPFAM" id="SSF51556">
    <property type="entry name" value="Metallo-dependent hydrolases"/>
    <property type="match status" value="1"/>
</dbReference>
<evidence type="ECO:0000313" key="4">
    <source>
        <dbReference type="Proteomes" id="UP000264702"/>
    </source>
</evidence>
<dbReference type="GO" id="GO:0016831">
    <property type="term" value="F:carboxy-lyase activity"/>
    <property type="evidence" value="ECO:0007669"/>
    <property type="project" value="InterPro"/>
</dbReference>
<dbReference type="AlphaFoldDB" id="A0A372IUM0"/>
<evidence type="ECO:0000313" key="3">
    <source>
        <dbReference type="EMBL" id="RFU18630.1"/>
    </source>
</evidence>
<proteinExistence type="predicted"/>
<dbReference type="PANTHER" id="PTHR21240:SF28">
    <property type="entry name" value="ISO-OROTATE DECARBOXYLASE (EUROFUNG)"/>
    <property type="match status" value="1"/>
</dbReference>
<dbReference type="OrthoDB" id="1407586at2"/>
<dbReference type="PANTHER" id="PTHR21240">
    <property type="entry name" value="2-AMINO-3-CARBOXYLMUCONATE-6-SEMIALDEHYDE DECARBOXYLASE"/>
    <property type="match status" value="1"/>
</dbReference>
<comment type="caution">
    <text evidence="3">The sequence shown here is derived from an EMBL/GenBank/DDBJ whole genome shotgun (WGS) entry which is preliminary data.</text>
</comment>
<dbReference type="GO" id="GO:0005737">
    <property type="term" value="C:cytoplasm"/>
    <property type="evidence" value="ECO:0007669"/>
    <property type="project" value="TreeGrafter"/>
</dbReference>
<accession>A0A372IUM0</accession>
<reference evidence="3 4" key="1">
    <citation type="submission" date="2018-08" db="EMBL/GenBank/DDBJ databases">
        <title>Acidipila sp. 4G-K13, an acidobacterium isolated from forest soil.</title>
        <authorList>
            <person name="Gao Z.-H."/>
            <person name="Qiu L.-H."/>
        </authorList>
    </citation>
    <scope>NUCLEOTIDE SEQUENCE [LARGE SCALE GENOMIC DNA]</scope>
    <source>
        <strain evidence="3 4">4G-K13</strain>
    </source>
</reference>